<name>A0A0L0FLZ7_9EUKA</name>
<keyword evidence="2" id="KW-0547">Nucleotide-binding</keyword>
<dbReference type="InterPro" id="IPR006075">
    <property type="entry name" value="Asn/Gln-tRNA_Trfase_suB/E_cat"/>
</dbReference>
<dbReference type="GO" id="GO:0032543">
    <property type="term" value="P:mitochondrial translation"/>
    <property type="evidence" value="ECO:0007669"/>
    <property type="project" value="TreeGrafter"/>
</dbReference>
<keyword evidence="4" id="KW-0648">Protein biosynthesis</keyword>
<dbReference type="Proteomes" id="UP000054560">
    <property type="component" value="Unassembled WGS sequence"/>
</dbReference>
<evidence type="ECO:0000256" key="4">
    <source>
        <dbReference type="ARBA" id="ARBA00022917"/>
    </source>
</evidence>
<evidence type="ECO:0000313" key="6">
    <source>
        <dbReference type="EMBL" id="KNC77043.1"/>
    </source>
</evidence>
<dbReference type="InterPro" id="IPR014746">
    <property type="entry name" value="Gln_synth/guanido_kin_cat_dom"/>
</dbReference>
<dbReference type="RefSeq" id="XP_014150945.1">
    <property type="nucleotide sequence ID" value="XM_014295470.1"/>
</dbReference>
<dbReference type="GO" id="GO:0030956">
    <property type="term" value="C:glutamyl-tRNA(Gln) amidotransferase complex"/>
    <property type="evidence" value="ECO:0007669"/>
    <property type="project" value="TreeGrafter"/>
</dbReference>
<protein>
    <recommendedName>
        <fullName evidence="5">Aspartyl/Glutamyl-tRNA(Gln) amidotransferase subunit B/E catalytic domain-containing protein</fullName>
    </recommendedName>
</protein>
<dbReference type="GO" id="GO:0070681">
    <property type="term" value="P:glutaminyl-tRNAGln biosynthesis via transamidation"/>
    <property type="evidence" value="ECO:0007669"/>
    <property type="project" value="TreeGrafter"/>
</dbReference>
<dbReference type="PANTHER" id="PTHR11659:SF0">
    <property type="entry name" value="GLUTAMYL-TRNA(GLN) AMIDOTRANSFERASE SUBUNIT B, MITOCHONDRIAL"/>
    <property type="match status" value="1"/>
</dbReference>
<sequence length="302" mass="33307">MACITCCRRIHVQEVNQLQLTSGRIQRVALHTTRNQLSSYLRRSGSIANGLRSPVTAHYTNVNQSCVYSLTAGSHTFPTSQSHSLSQSQRYTHTVSGNRRHTAGITTRVCPTTPHSHRPLYRRIHSGSAVTTTHRKTLAQLNNILSHNTNPLPLRRYCTVVERDSDAQNATDASKWVTVIGLELHAQIRASTKLFSGAPVGFASPPNSDVALFDCSMPGALPVLNQRCVDAAVATGLALGCTPNLTSRFDRKHYFYFDQPSGYQITQLHHPIVGEGAVSVFVQGDVVWLIVVWTCIWFCGSR</sequence>
<dbReference type="GO" id="GO:0005739">
    <property type="term" value="C:mitochondrion"/>
    <property type="evidence" value="ECO:0007669"/>
    <property type="project" value="TreeGrafter"/>
</dbReference>
<feature type="domain" description="Aspartyl/Glutamyl-tRNA(Gln) amidotransferase subunit B/E catalytic" evidence="5">
    <location>
        <begin position="178"/>
        <end position="283"/>
    </location>
</feature>
<dbReference type="OrthoDB" id="1722066at2759"/>
<keyword evidence="7" id="KW-1185">Reference proteome</keyword>
<evidence type="ECO:0000256" key="3">
    <source>
        <dbReference type="ARBA" id="ARBA00022840"/>
    </source>
</evidence>
<accession>A0A0L0FLZ7</accession>
<dbReference type="STRING" id="667725.A0A0L0FLZ7"/>
<keyword evidence="3" id="KW-0067">ATP-binding</keyword>
<dbReference type="SUPFAM" id="SSF55931">
    <property type="entry name" value="Glutamine synthetase/guanido kinase"/>
    <property type="match status" value="1"/>
</dbReference>
<dbReference type="InterPro" id="IPR017959">
    <property type="entry name" value="Asn/Gln-tRNA_amidoTrfase_suB/E"/>
</dbReference>
<dbReference type="Pfam" id="PF02934">
    <property type="entry name" value="GatB_N"/>
    <property type="match status" value="1"/>
</dbReference>
<evidence type="ECO:0000256" key="1">
    <source>
        <dbReference type="ARBA" id="ARBA00022598"/>
    </source>
</evidence>
<dbReference type="GO" id="GO:0005524">
    <property type="term" value="F:ATP binding"/>
    <property type="evidence" value="ECO:0007669"/>
    <property type="project" value="UniProtKB-KW"/>
</dbReference>
<dbReference type="eggNOG" id="KOG2438">
    <property type="taxonomic scope" value="Eukaryota"/>
</dbReference>
<dbReference type="EMBL" id="KQ242862">
    <property type="protein sequence ID" value="KNC77043.1"/>
    <property type="molecule type" value="Genomic_DNA"/>
</dbReference>
<evidence type="ECO:0000313" key="7">
    <source>
        <dbReference type="Proteomes" id="UP000054560"/>
    </source>
</evidence>
<gene>
    <name evidence="6" type="ORF">SARC_10485</name>
</gene>
<evidence type="ECO:0000259" key="5">
    <source>
        <dbReference type="Pfam" id="PF02934"/>
    </source>
</evidence>
<dbReference type="AlphaFoldDB" id="A0A0L0FLZ7"/>
<dbReference type="GO" id="GO:0050567">
    <property type="term" value="F:glutaminyl-tRNA synthase (glutamine-hydrolyzing) activity"/>
    <property type="evidence" value="ECO:0007669"/>
    <property type="project" value="TreeGrafter"/>
</dbReference>
<dbReference type="PANTHER" id="PTHR11659">
    <property type="entry name" value="GLUTAMYL-TRNA GLN AMIDOTRANSFERASE SUBUNIT B MITOCHONDRIAL AND PROKARYOTIC PET112-RELATED"/>
    <property type="match status" value="1"/>
</dbReference>
<reference evidence="6 7" key="1">
    <citation type="submission" date="2011-02" db="EMBL/GenBank/DDBJ databases">
        <title>The Genome Sequence of Sphaeroforma arctica JP610.</title>
        <authorList>
            <consortium name="The Broad Institute Genome Sequencing Platform"/>
            <person name="Russ C."/>
            <person name="Cuomo C."/>
            <person name="Young S.K."/>
            <person name="Zeng Q."/>
            <person name="Gargeya S."/>
            <person name="Alvarado L."/>
            <person name="Berlin A."/>
            <person name="Chapman S.B."/>
            <person name="Chen Z."/>
            <person name="Freedman E."/>
            <person name="Gellesch M."/>
            <person name="Goldberg J."/>
            <person name="Griggs A."/>
            <person name="Gujja S."/>
            <person name="Heilman E."/>
            <person name="Heiman D."/>
            <person name="Howarth C."/>
            <person name="Mehta T."/>
            <person name="Neiman D."/>
            <person name="Pearson M."/>
            <person name="Roberts A."/>
            <person name="Saif S."/>
            <person name="Shea T."/>
            <person name="Shenoy N."/>
            <person name="Sisk P."/>
            <person name="Stolte C."/>
            <person name="Sykes S."/>
            <person name="White J."/>
            <person name="Yandava C."/>
            <person name="Burger G."/>
            <person name="Gray M.W."/>
            <person name="Holland P.W.H."/>
            <person name="King N."/>
            <person name="Lang F.B.F."/>
            <person name="Roger A.J."/>
            <person name="Ruiz-Trillo I."/>
            <person name="Haas B."/>
            <person name="Nusbaum C."/>
            <person name="Birren B."/>
        </authorList>
    </citation>
    <scope>NUCLEOTIDE SEQUENCE [LARGE SCALE GENOMIC DNA]</scope>
    <source>
        <strain evidence="6 7">JP610</strain>
    </source>
</reference>
<keyword evidence="1" id="KW-0436">Ligase</keyword>
<dbReference type="GeneID" id="25910989"/>
<organism evidence="6 7">
    <name type="scientific">Sphaeroforma arctica JP610</name>
    <dbReference type="NCBI Taxonomy" id="667725"/>
    <lineage>
        <taxon>Eukaryota</taxon>
        <taxon>Ichthyosporea</taxon>
        <taxon>Ichthyophonida</taxon>
        <taxon>Sphaeroforma</taxon>
    </lineage>
</organism>
<evidence type="ECO:0000256" key="2">
    <source>
        <dbReference type="ARBA" id="ARBA00022741"/>
    </source>
</evidence>
<proteinExistence type="predicted"/>